<feature type="compositionally biased region" description="Low complexity" evidence="1">
    <location>
        <begin position="204"/>
        <end position="213"/>
    </location>
</feature>
<dbReference type="Gene3D" id="1.10.510.10">
    <property type="entry name" value="Transferase(Phosphotransferase) domain 1"/>
    <property type="match status" value="1"/>
</dbReference>
<dbReference type="GO" id="GO:0004672">
    <property type="term" value="F:protein kinase activity"/>
    <property type="evidence" value="ECO:0007669"/>
    <property type="project" value="InterPro"/>
</dbReference>
<feature type="region of interest" description="Disordered" evidence="1">
    <location>
        <begin position="202"/>
        <end position="233"/>
    </location>
</feature>
<dbReference type="InterPro" id="IPR040976">
    <property type="entry name" value="Pkinase_fungal"/>
</dbReference>
<evidence type="ECO:0000256" key="1">
    <source>
        <dbReference type="SAM" id="MobiDB-lite"/>
    </source>
</evidence>
<dbReference type="AlphaFoldDB" id="A0A5C3QC05"/>
<reference evidence="3 4" key="1">
    <citation type="journal article" date="2019" name="Nat. Ecol. Evol.">
        <title>Megaphylogeny resolves global patterns of mushroom evolution.</title>
        <authorList>
            <person name="Varga T."/>
            <person name="Krizsan K."/>
            <person name="Foldi C."/>
            <person name="Dima B."/>
            <person name="Sanchez-Garcia M."/>
            <person name="Sanchez-Ramirez S."/>
            <person name="Szollosi G.J."/>
            <person name="Szarkandi J.G."/>
            <person name="Papp V."/>
            <person name="Albert L."/>
            <person name="Andreopoulos W."/>
            <person name="Angelini C."/>
            <person name="Antonin V."/>
            <person name="Barry K.W."/>
            <person name="Bougher N.L."/>
            <person name="Buchanan P."/>
            <person name="Buyck B."/>
            <person name="Bense V."/>
            <person name="Catcheside P."/>
            <person name="Chovatia M."/>
            <person name="Cooper J."/>
            <person name="Damon W."/>
            <person name="Desjardin D."/>
            <person name="Finy P."/>
            <person name="Geml J."/>
            <person name="Haridas S."/>
            <person name="Hughes K."/>
            <person name="Justo A."/>
            <person name="Karasinski D."/>
            <person name="Kautmanova I."/>
            <person name="Kiss B."/>
            <person name="Kocsube S."/>
            <person name="Kotiranta H."/>
            <person name="LaButti K.M."/>
            <person name="Lechner B.E."/>
            <person name="Liimatainen K."/>
            <person name="Lipzen A."/>
            <person name="Lukacs Z."/>
            <person name="Mihaltcheva S."/>
            <person name="Morgado L.N."/>
            <person name="Niskanen T."/>
            <person name="Noordeloos M.E."/>
            <person name="Ohm R.A."/>
            <person name="Ortiz-Santana B."/>
            <person name="Ovrebo C."/>
            <person name="Racz N."/>
            <person name="Riley R."/>
            <person name="Savchenko A."/>
            <person name="Shiryaev A."/>
            <person name="Soop K."/>
            <person name="Spirin V."/>
            <person name="Szebenyi C."/>
            <person name="Tomsovsky M."/>
            <person name="Tulloss R.E."/>
            <person name="Uehling J."/>
            <person name="Grigoriev I.V."/>
            <person name="Vagvolgyi C."/>
            <person name="Papp T."/>
            <person name="Martin F.M."/>
            <person name="Miettinen O."/>
            <person name="Hibbett D.S."/>
            <person name="Nagy L.G."/>
        </authorList>
    </citation>
    <scope>NUCLEOTIDE SEQUENCE [LARGE SCALE GENOMIC DNA]</scope>
    <source>
        <strain evidence="3 4">CBS 309.79</strain>
    </source>
</reference>
<proteinExistence type="predicted"/>
<dbReference type="Pfam" id="PF17667">
    <property type="entry name" value="Pkinase_fungal"/>
    <property type="match status" value="1"/>
</dbReference>
<evidence type="ECO:0000259" key="2">
    <source>
        <dbReference type="Pfam" id="PF17667"/>
    </source>
</evidence>
<gene>
    <name evidence="3" type="ORF">BDV98DRAFT_207974</name>
</gene>
<dbReference type="InterPro" id="IPR011009">
    <property type="entry name" value="Kinase-like_dom_sf"/>
</dbReference>
<dbReference type="SUPFAM" id="SSF56112">
    <property type="entry name" value="Protein kinase-like (PK-like)"/>
    <property type="match status" value="1"/>
</dbReference>
<dbReference type="EMBL" id="ML178839">
    <property type="protein sequence ID" value="TFK98579.1"/>
    <property type="molecule type" value="Genomic_DNA"/>
</dbReference>
<organism evidence="3 4">
    <name type="scientific">Pterulicium gracile</name>
    <dbReference type="NCBI Taxonomy" id="1884261"/>
    <lineage>
        <taxon>Eukaryota</taxon>
        <taxon>Fungi</taxon>
        <taxon>Dikarya</taxon>
        <taxon>Basidiomycota</taxon>
        <taxon>Agaricomycotina</taxon>
        <taxon>Agaricomycetes</taxon>
        <taxon>Agaricomycetidae</taxon>
        <taxon>Agaricales</taxon>
        <taxon>Pleurotineae</taxon>
        <taxon>Pterulaceae</taxon>
        <taxon>Pterulicium</taxon>
    </lineage>
</organism>
<feature type="domain" description="Fungal-type protein kinase" evidence="2">
    <location>
        <begin position="17"/>
        <end position="370"/>
    </location>
</feature>
<name>A0A5C3QC05_9AGAR</name>
<evidence type="ECO:0000313" key="3">
    <source>
        <dbReference type="EMBL" id="TFK98579.1"/>
    </source>
</evidence>
<dbReference type="OrthoDB" id="3271139at2759"/>
<accession>A0A5C3QC05</accession>
<dbReference type="PROSITE" id="PS00109">
    <property type="entry name" value="PROTEIN_KINASE_TYR"/>
    <property type="match status" value="1"/>
</dbReference>
<evidence type="ECO:0000313" key="4">
    <source>
        <dbReference type="Proteomes" id="UP000305067"/>
    </source>
</evidence>
<protein>
    <recommendedName>
        <fullName evidence="2">Fungal-type protein kinase domain-containing protein</fullName>
    </recommendedName>
</protein>
<dbReference type="Proteomes" id="UP000305067">
    <property type="component" value="Unassembled WGS sequence"/>
</dbReference>
<dbReference type="InterPro" id="IPR008266">
    <property type="entry name" value="Tyr_kinase_AS"/>
</dbReference>
<keyword evidence="4" id="KW-1185">Reference proteome</keyword>
<sequence length="406" mass="47008">MQLPKKNDQDRDSALRKMGLDTTLTPVLNPDVNAVKDDDGNPQYRFRMKSIDDEHDYEWETIKVLSNLKAKDFLSRSTRVWLVRRIDRPKDIDGNEILWVMKECYAEDDVDTEGAIWCDLRRRVEKEGPDIDREAQKGWNQQEPYVSLIDRFKRHFLQLEAHKNLNPASDVPRARLWPKDVIEAGQVLNILRPNLIAPEDYSKKYSQSSSSQQSREDSACRGMTGSGSHDSLPVKLALSAPRRKQRTLWKDANDVVPLEDLDDIQDMHTALVDTCHALEVLYELGLVHRDVSSGNIYYDRRTKTGRLGDFEFVKKYGVSQGEDTKRGTPLFWSPEVEKSKYIITRTDETHAFAHHYLHDGESIYWILKYILCSYAPKFLEGVTRKGLDDITSAQRKDLFRLYIPST</sequence>